<evidence type="ECO:0000313" key="2">
    <source>
        <dbReference type="Proteomes" id="UP001168821"/>
    </source>
</evidence>
<proteinExistence type="predicted"/>
<gene>
    <name evidence="1" type="ORF">Zmor_024411</name>
</gene>
<organism evidence="1 2">
    <name type="scientific">Zophobas morio</name>
    <dbReference type="NCBI Taxonomy" id="2755281"/>
    <lineage>
        <taxon>Eukaryota</taxon>
        <taxon>Metazoa</taxon>
        <taxon>Ecdysozoa</taxon>
        <taxon>Arthropoda</taxon>
        <taxon>Hexapoda</taxon>
        <taxon>Insecta</taxon>
        <taxon>Pterygota</taxon>
        <taxon>Neoptera</taxon>
        <taxon>Endopterygota</taxon>
        <taxon>Coleoptera</taxon>
        <taxon>Polyphaga</taxon>
        <taxon>Cucujiformia</taxon>
        <taxon>Tenebrionidae</taxon>
        <taxon>Zophobas</taxon>
    </lineage>
</organism>
<evidence type="ECO:0000313" key="1">
    <source>
        <dbReference type="EMBL" id="KAJ3646842.1"/>
    </source>
</evidence>
<dbReference type="InterPro" id="IPR002110">
    <property type="entry name" value="Ankyrin_rpt"/>
</dbReference>
<dbReference type="AlphaFoldDB" id="A0AA38I337"/>
<dbReference type="Pfam" id="PF12796">
    <property type="entry name" value="Ank_2"/>
    <property type="match status" value="1"/>
</dbReference>
<evidence type="ECO:0008006" key="3">
    <source>
        <dbReference type="Google" id="ProtNLM"/>
    </source>
</evidence>
<sequence>MESFQNEILPVQSCQLVENLTAAIKNNNVDCFKKHFSRSLNREKNEAGFTLLQEAIRHNRRDIFDYLLQLQDKDDLEIRNTSGETALKYAINHFREENDHFSFVLFEKGASLEVDDWSTAYLDRLVDAPSRLTKLLLLDKGINAYIKDRYGATPLLYSLLNPRKQHNDEIIATFLCCGADLFDKFGDNAFELAVEYKQTDFVQELLFLYTFDVHLPCDIMFKTLLILAKQKSPLFHKIFEHDVEFFFATEMKKADFAELLYILLDTEDNYFELVLDKCNPMVCEIFEKLVFYKSTPWPRSYWLLQKKLL</sequence>
<dbReference type="Proteomes" id="UP001168821">
    <property type="component" value="Unassembled WGS sequence"/>
</dbReference>
<protein>
    <recommendedName>
        <fullName evidence="3">Ankyrin repeat protein</fullName>
    </recommendedName>
</protein>
<dbReference type="SMART" id="SM00248">
    <property type="entry name" value="ANK"/>
    <property type="match status" value="4"/>
</dbReference>
<dbReference type="SUPFAM" id="SSF48403">
    <property type="entry name" value="Ankyrin repeat"/>
    <property type="match status" value="1"/>
</dbReference>
<accession>A0AA38I337</accession>
<comment type="caution">
    <text evidence="1">The sequence shown here is derived from an EMBL/GenBank/DDBJ whole genome shotgun (WGS) entry which is preliminary data.</text>
</comment>
<dbReference type="Gene3D" id="1.25.40.20">
    <property type="entry name" value="Ankyrin repeat-containing domain"/>
    <property type="match status" value="1"/>
</dbReference>
<dbReference type="EMBL" id="JALNTZ010000007">
    <property type="protein sequence ID" value="KAJ3646842.1"/>
    <property type="molecule type" value="Genomic_DNA"/>
</dbReference>
<reference evidence="1" key="1">
    <citation type="journal article" date="2023" name="G3 (Bethesda)">
        <title>Whole genome assemblies of Zophobas morio and Tenebrio molitor.</title>
        <authorList>
            <person name="Kaur S."/>
            <person name="Stinson S.A."/>
            <person name="diCenzo G.C."/>
        </authorList>
    </citation>
    <scope>NUCLEOTIDE SEQUENCE</scope>
    <source>
        <strain evidence="1">QUZm001</strain>
    </source>
</reference>
<keyword evidence="2" id="KW-1185">Reference proteome</keyword>
<dbReference type="InterPro" id="IPR036770">
    <property type="entry name" value="Ankyrin_rpt-contain_sf"/>
</dbReference>
<name>A0AA38I337_9CUCU</name>